<gene>
    <name evidence="3" type="ORF">E4663_14045</name>
</gene>
<dbReference type="CDD" id="cd00093">
    <property type="entry name" value="HTH_XRE"/>
    <property type="match status" value="1"/>
</dbReference>
<dbReference type="InterPro" id="IPR001387">
    <property type="entry name" value="Cro/C1-type_HTH"/>
</dbReference>
<feature type="domain" description="HTH cro/C1-type" evidence="2">
    <location>
        <begin position="30"/>
        <end position="84"/>
    </location>
</feature>
<keyword evidence="4" id="KW-1185">Reference proteome</keyword>
<dbReference type="GO" id="GO:0003677">
    <property type="term" value="F:DNA binding"/>
    <property type="evidence" value="ECO:0007669"/>
    <property type="project" value="UniProtKB-KW"/>
</dbReference>
<dbReference type="RefSeq" id="WP_135328077.1">
    <property type="nucleotide sequence ID" value="NZ_SRJC01000003.1"/>
</dbReference>
<dbReference type="SUPFAM" id="SSF47413">
    <property type="entry name" value="lambda repressor-like DNA-binding domains"/>
    <property type="match status" value="1"/>
</dbReference>
<dbReference type="Gene3D" id="1.10.260.40">
    <property type="entry name" value="lambda repressor-like DNA-binding domains"/>
    <property type="match status" value="1"/>
</dbReference>
<dbReference type="Pfam" id="PF01381">
    <property type="entry name" value="HTH_3"/>
    <property type="match status" value="1"/>
</dbReference>
<evidence type="ECO:0000313" key="3">
    <source>
        <dbReference type="EMBL" id="TGB02454.1"/>
    </source>
</evidence>
<dbReference type="PROSITE" id="PS50943">
    <property type="entry name" value="HTH_CROC1"/>
    <property type="match status" value="1"/>
</dbReference>
<dbReference type="InterPro" id="IPR010982">
    <property type="entry name" value="Lambda_DNA-bd_dom_sf"/>
</dbReference>
<evidence type="ECO:0000256" key="1">
    <source>
        <dbReference type="ARBA" id="ARBA00023125"/>
    </source>
</evidence>
<reference evidence="3 4" key="1">
    <citation type="journal article" date="2003" name="Int. J. Syst. Evol. Microbiol.">
        <title>Halobacillus salinus sp. nov., isolated from a salt lake on the coast of the East Sea in Korea.</title>
        <authorList>
            <person name="Yoon J.H."/>
            <person name="Kang K.H."/>
            <person name="Park Y.H."/>
        </authorList>
    </citation>
    <scope>NUCLEOTIDE SEQUENCE [LARGE SCALE GENOMIC DNA]</scope>
    <source>
        <strain evidence="3 4">HSL-3</strain>
    </source>
</reference>
<evidence type="ECO:0000259" key="2">
    <source>
        <dbReference type="PROSITE" id="PS50943"/>
    </source>
</evidence>
<dbReference type="SMART" id="SM00530">
    <property type="entry name" value="HTH_XRE"/>
    <property type="match status" value="1"/>
</dbReference>
<evidence type="ECO:0000313" key="4">
    <source>
        <dbReference type="Proteomes" id="UP000297982"/>
    </source>
</evidence>
<keyword evidence="1" id="KW-0238">DNA-binding</keyword>
<proteinExistence type="predicted"/>
<accession>A0A4Z0GZ34</accession>
<dbReference type="PANTHER" id="PTHR46558">
    <property type="entry name" value="TRACRIPTIONAL REGULATORY PROTEIN-RELATED-RELATED"/>
    <property type="match status" value="1"/>
</dbReference>
<comment type="caution">
    <text evidence="3">The sequence shown here is derived from an EMBL/GenBank/DDBJ whole genome shotgun (WGS) entry which is preliminary data.</text>
</comment>
<organism evidence="3 4">
    <name type="scientific">Halobacillus salinus</name>
    <dbReference type="NCBI Taxonomy" id="192814"/>
    <lineage>
        <taxon>Bacteria</taxon>
        <taxon>Bacillati</taxon>
        <taxon>Bacillota</taxon>
        <taxon>Bacilli</taxon>
        <taxon>Bacillales</taxon>
        <taxon>Bacillaceae</taxon>
        <taxon>Halobacillus</taxon>
    </lineage>
</organism>
<name>A0A4Z0GZ34_9BACI</name>
<dbReference type="EMBL" id="SRJC01000003">
    <property type="protein sequence ID" value="TGB02454.1"/>
    <property type="molecule type" value="Genomic_DNA"/>
</dbReference>
<sequence length="97" mass="10896">MSDYIRKYADLTGKDHVENLQWEGRVAAQIKKHRKKIGYSQQELADKAGIPKSTIGRIEAGLTSPRTETLYKLSRVLGIPFVIDGTEGTQEDEYSKA</sequence>
<protein>
    <submittedName>
        <fullName evidence="3">XRE family transcriptional regulator</fullName>
    </submittedName>
</protein>
<dbReference type="AlphaFoldDB" id="A0A4Z0GZ34"/>
<dbReference type="Proteomes" id="UP000297982">
    <property type="component" value="Unassembled WGS sequence"/>
</dbReference>
<dbReference type="PANTHER" id="PTHR46558:SF4">
    <property type="entry name" value="DNA-BIDING PHAGE PROTEIN"/>
    <property type="match status" value="1"/>
</dbReference>